<dbReference type="PANTHER" id="PTHR47053:SF1">
    <property type="entry name" value="MUREIN DD-ENDOPEPTIDASE MEPH-RELATED"/>
    <property type="match status" value="1"/>
</dbReference>
<dbReference type="Gene3D" id="3.90.1720.10">
    <property type="entry name" value="endopeptidase domain like (from Nostoc punctiforme)"/>
    <property type="match status" value="1"/>
</dbReference>
<dbReference type="InterPro" id="IPR051202">
    <property type="entry name" value="Peptidase_C40"/>
</dbReference>
<dbReference type="InterPro" id="IPR002477">
    <property type="entry name" value="Peptidoglycan-bd-like"/>
</dbReference>
<dbReference type="GO" id="GO:0008234">
    <property type="term" value="F:cysteine-type peptidase activity"/>
    <property type="evidence" value="ECO:0007669"/>
    <property type="project" value="UniProtKB-KW"/>
</dbReference>
<keyword evidence="4" id="KW-0788">Thiol protease</keyword>
<accession>A0A6J6ELA1</accession>
<gene>
    <name evidence="6" type="ORF">UFOPK1740_00629</name>
</gene>
<comment type="similarity">
    <text evidence="1">Belongs to the peptidase C40 family.</text>
</comment>
<sequence length="262" mass="28528">MKKLFISTLATLLIATGYAIPSFADEIPDYPGISKLTRGVENSAVKKVQQALIKLGYPIPVANGKYGPATTAAIAEFYEVQGDIDDGTTLGPAGWKALFEAINREESNTPAKEEGVIEDNSADEVKPEDVVIDGDINAATERAAKVSKVLSRAASVKGTRYRRGGTSTSGFDCSGFVLYAMKPVGVTFGRTSRDMRRETPKITREELLVGDLVFFHNKKGTVYHVAIYAGDGKIWHARRPGLRLAKTNIYAKRVSYGRVDYT</sequence>
<keyword evidence="2" id="KW-0645">Protease</keyword>
<reference evidence="6" key="1">
    <citation type="submission" date="2020-05" db="EMBL/GenBank/DDBJ databases">
        <authorList>
            <person name="Chiriac C."/>
            <person name="Salcher M."/>
            <person name="Ghai R."/>
            <person name="Kavagutti S V."/>
        </authorList>
    </citation>
    <scope>NUCLEOTIDE SEQUENCE</scope>
</reference>
<evidence type="ECO:0000256" key="2">
    <source>
        <dbReference type="ARBA" id="ARBA00022670"/>
    </source>
</evidence>
<evidence type="ECO:0000256" key="3">
    <source>
        <dbReference type="ARBA" id="ARBA00022801"/>
    </source>
</evidence>
<keyword evidence="3" id="KW-0378">Hydrolase</keyword>
<dbReference type="Pfam" id="PF01471">
    <property type="entry name" value="PG_binding_1"/>
    <property type="match status" value="1"/>
</dbReference>
<evidence type="ECO:0000256" key="1">
    <source>
        <dbReference type="ARBA" id="ARBA00007074"/>
    </source>
</evidence>
<dbReference type="InterPro" id="IPR036366">
    <property type="entry name" value="PGBDSf"/>
</dbReference>
<organism evidence="6">
    <name type="scientific">freshwater metagenome</name>
    <dbReference type="NCBI Taxonomy" id="449393"/>
    <lineage>
        <taxon>unclassified sequences</taxon>
        <taxon>metagenomes</taxon>
        <taxon>ecological metagenomes</taxon>
    </lineage>
</organism>
<protein>
    <submittedName>
        <fullName evidence="6">Unannotated protein</fullName>
    </submittedName>
</protein>
<evidence type="ECO:0000259" key="5">
    <source>
        <dbReference type="PROSITE" id="PS51935"/>
    </source>
</evidence>
<dbReference type="InterPro" id="IPR036365">
    <property type="entry name" value="PGBD-like_sf"/>
</dbReference>
<dbReference type="PANTHER" id="PTHR47053">
    <property type="entry name" value="MUREIN DD-ENDOPEPTIDASE MEPH-RELATED"/>
    <property type="match status" value="1"/>
</dbReference>
<dbReference type="SUPFAM" id="SSF54001">
    <property type="entry name" value="Cysteine proteinases"/>
    <property type="match status" value="1"/>
</dbReference>
<dbReference type="InterPro" id="IPR000064">
    <property type="entry name" value="NLP_P60_dom"/>
</dbReference>
<dbReference type="AlphaFoldDB" id="A0A6J6ELA1"/>
<dbReference type="Gene3D" id="1.10.101.10">
    <property type="entry name" value="PGBD-like superfamily/PGBD"/>
    <property type="match status" value="1"/>
</dbReference>
<name>A0A6J6ELA1_9ZZZZ</name>
<feature type="domain" description="NlpC/P60" evidence="5">
    <location>
        <begin position="143"/>
        <end position="262"/>
    </location>
</feature>
<proteinExistence type="inferred from homology"/>
<dbReference type="PROSITE" id="PS51935">
    <property type="entry name" value="NLPC_P60"/>
    <property type="match status" value="1"/>
</dbReference>
<evidence type="ECO:0000313" key="6">
    <source>
        <dbReference type="EMBL" id="CAB4576877.1"/>
    </source>
</evidence>
<dbReference type="GO" id="GO:0006508">
    <property type="term" value="P:proteolysis"/>
    <property type="evidence" value="ECO:0007669"/>
    <property type="project" value="UniProtKB-KW"/>
</dbReference>
<dbReference type="InterPro" id="IPR038765">
    <property type="entry name" value="Papain-like_cys_pep_sf"/>
</dbReference>
<dbReference type="EMBL" id="CAEZTU010000019">
    <property type="protein sequence ID" value="CAB4576877.1"/>
    <property type="molecule type" value="Genomic_DNA"/>
</dbReference>
<evidence type="ECO:0000256" key="4">
    <source>
        <dbReference type="ARBA" id="ARBA00022807"/>
    </source>
</evidence>
<dbReference type="Pfam" id="PF00877">
    <property type="entry name" value="NLPC_P60"/>
    <property type="match status" value="1"/>
</dbReference>
<dbReference type="SUPFAM" id="SSF47090">
    <property type="entry name" value="PGBD-like"/>
    <property type="match status" value="1"/>
</dbReference>